<feature type="transmembrane region" description="Helical" evidence="8">
    <location>
        <begin position="186"/>
        <end position="210"/>
    </location>
</feature>
<protein>
    <submittedName>
        <fullName evidence="10">Ammonium transporter</fullName>
    </submittedName>
</protein>
<evidence type="ECO:0000256" key="8">
    <source>
        <dbReference type="SAM" id="Phobius"/>
    </source>
</evidence>
<evidence type="ECO:0000256" key="1">
    <source>
        <dbReference type="ARBA" id="ARBA00004141"/>
    </source>
</evidence>
<evidence type="ECO:0000313" key="10">
    <source>
        <dbReference type="EMBL" id="VAX25761.1"/>
    </source>
</evidence>
<evidence type="ECO:0000256" key="2">
    <source>
        <dbReference type="ARBA" id="ARBA00005887"/>
    </source>
</evidence>
<dbReference type="Pfam" id="PF00909">
    <property type="entry name" value="Ammonium_transp"/>
    <property type="match status" value="1"/>
</dbReference>
<keyword evidence="5 8" id="KW-1133">Transmembrane helix</keyword>
<accession>A0A3B1CGR1</accession>
<feature type="transmembrane region" description="Helical" evidence="8">
    <location>
        <begin position="38"/>
        <end position="57"/>
    </location>
</feature>
<evidence type="ECO:0000256" key="4">
    <source>
        <dbReference type="ARBA" id="ARBA00022692"/>
    </source>
</evidence>
<comment type="similarity">
    <text evidence="2">Belongs to the ammonia transporter channel (TC 1.A.11.2) family.</text>
</comment>
<dbReference type="NCBIfam" id="TIGR00836">
    <property type="entry name" value="amt"/>
    <property type="match status" value="1"/>
</dbReference>
<name>A0A3B1CGR1_9ZZZZ</name>
<evidence type="ECO:0000259" key="9">
    <source>
        <dbReference type="Pfam" id="PF00909"/>
    </source>
</evidence>
<feature type="transmembrane region" description="Helical" evidence="8">
    <location>
        <begin position="121"/>
        <end position="141"/>
    </location>
</feature>
<feature type="transmembrane region" description="Helical" evidence="8">
    <location>
        <begin position="148"/>
        <end position="166"/>
    </location>
</feature>
<feature type="transmembrane region" description="Helical" evidence="8">
    <location>
        <begin position="314"/>
        <end position="332"/>
    </location>
</feature>
<feature type="transmembrane region" description="Helical" evidence="8">
    <location>
        <begin position="260"/>
        <end position="284"/>
    </location>
</feature>
<dbReference type="PROSITE" id="PS01219">
    <property type="entry name" value="AMMONIUM_TRANSP"/>
    <property type="match status" value="1"/>
</dbReference>
<dbReference type="InterPro" id="IPR024041">
    <property type="entry name" value="NH4_transpt_AmtB-like_dom"/>
</dbReference>
<keyword evidence="4 8" id="KW-0812">Transmembrane</keyword>
<keyword evidence="7" id="KW-0924">Ammonia transport</keyword>
<gene>
    <name evidence="10" type="ORF">MNBD_NITROSPINAE02-1818</name>
</gene>
<reference evidence="10" key="1">
    <citation type="submission" date="2018-06" db="EMBL/GenBank/DDBJ databases">
        <authorList>
            <person name="Zhirakovskaya E."/>
        </authorList>
    </citation>
    <scope>NUCLEOTIDE SEQUENCE</scope>
</reference>
<evidence type="ECO:0000256" key="6">
    <source>
        <dbReference type="ARBA" id="ARBA00023136"/>
    </source>
</evidence>
<dbReference type="AlphaFoldDB" id="A0A3B1CGR1"/>
<comment type="subcellular location">
    <subcellularLocation>
        <location evidence="1">Membrane</location>
        <topology evidence="1">Multi-pass membrane protein</topology>
    </subcellularLocation>
</comment>
<evidence type="ECO:0000256" key="7">
    <source>
        <dbReference type="ARBA" id="ARBA00023177"/>
    </source>
</evidence>
<dbReference type="PANTHER" id="PTHR11730">
    <property type="entry name" value="AMMONIUM TRANSPORTER"/>
    <property type="match status" value="1"/>
</dbReference>
<dbReference type="GO" id="GO:0016020">
    <property type="term" value="C:membrane"/>
    <property type="evidence" value="ECO:0007669"/>
    <property type="project" value="UniProtKB-SubCell"/>
</dbReference>
<evidence type="ECO:0000256" key="3">
    <source>
        <dbReference type="ARBA" id="ARBA00022448"/>
    </source>
</evidence>
<feature type="transmembrane region" description="Helical" evidence="8">
    <location>
        <begin position="344"/>
        <end position="364"/>
    </location>
</feature>
<sequence>MRKVTLGLFLLLMFVGVPDSHAAEIPSAQDVQTNLNFVWTLIAAFLVFFMQAGFTMVEVGLTRAKNASNIIMKNLMDFSIGSLAFWAIGFGLMFGATNTGWFGTDGFFLSDFMTEEDPWLYAFWLFQVVFAATAATIISGAVAERTSFIGYLIYTGVISAIVYPIFGSWAWGSLYHGSGWLENLGFIDFAGSTVVHSVGGWAALAGAIVIGPRIGKFGADGKAKPIPGHNLPLAALGVMILWFGWYGFNAGSTTTGNADIALIAVNTTLAASAGALAAMVTAWVRYGVPDVGISLNGALGGLVGITAGCANLSPVFAVITGALAGIVVVYAVSAFDWLKVDDPVGAISVHGVCGAWGTLAAGIFNAQEMFSLKIIGVQLLGIAACFLWVFPAMYVAFKMIDNLVGLRVSPEDEYNGLDFSEHGATSYPDFSVTSMR</sequence>
<dbReference type="SUPFAM" id="SSF111352">
    <property type="entry name" value="Ammonium transporter"/>
    <property type="match status" value="1"/>
</dbReference>
<organism evidence="10">
    <name type="scientific">hydrothermal vent metagenome</name>
    <dbReference type="NCBI Taxonomy" id="652676"/>
    <lineage>
        <taxon>unclassified sequences</taxon>
        <taxon>metagenomes</taxon>
        <taxon>ecological metagenomes</taxon>
    </lineage>
</organism>
<feature type="transmembrane region" description="Helical" evidence="8">
    <location>
        <begin position="370"/>
        <end position="397"/>
    </location>
</feature>
<evidence type="ECO:0000256" key="5">
    <source>
        <dbReference type="ARBA" id="ARBA00022989"/>
    </source>
</evidence>
<dbReference type="GO" id="GO:0097272">
    <property type="term" value="P:ammonium homeostasis"/>
    <property type="evidence" value="ECO:0007669"/>
    <property type="project" value="TreeGrafter"/>
</dbReference>
<keyword evidence="3" id="KW-0813">Transport</keyword>
<feature type="transmembrane region" description="Helical" evidence="8">
    <location>
        <begin position="291"/>
        <end position="308"/>
    </location>
</feature>
<keyword evidence="6 8" id="KW-0472">Membrane</keyword>
<dbReference type="PANTHER" id="PTHR11730:SF6">
    <property type="entry name" value="AMMONIUM TRANSPORTER"/>
    <property type="match status" value="1"/>
</dbReference>
<feature type="transmembrane region" description="Helical" evidence="8">
    <location>
        <begin position="231"/>
        <end position="248"/>
    </location>
</feature>
<dbReference type="EMBL" id="UOGE01000110">
    <property type="protein sequence ID" value="VAX25761.1"/>
    <property type="molecule type" value="Genomic_DNA"/>
</dbReference>
<dbReference type="InterPro" id="IPR001905">
    <property type="entry name" value="Ammonium_transpt"/>
</dbReference>
<feature type="domain" description="Ammonium transporter AmtB-like" evidence="9">
    <location>
        <begin position="38"/>
        <end position="427"/>
    </location>
</feature>
<dbReference type="GO" id="GO:0008519">
    <property type="term" value="F:ammonium channel activity"/>
    <property type="evidence" value="ECO:0007669"/>
    <property type="project" value="InterPro"/>
</dbReference>
<dbReference type="InterPro" id="IPR029020">
    <property type="entry name" value="Ammonium/urea_transptr"/>
</dbReference>
<dbReference type="InterPro" id="IPR018047">
    <property type="entry name" value="Ammonium_transpt_CS"/>
</dbReference>
<dbReference type="Gene3D" id="1.10.3430.10">
    <property type="entry name" value="Ammonium transporter AmtB like domains"/>
    <property type="match status" value="1"/>
</dbReference>
<feature type="transmembrane region" description="Helical" evidence="8">
    <location>
        <begin position="78"/>
        <end position="101"/>
    </location>
</feature>
<proteinExistence type="inferred from homology"/>